<comment type="caution">
    <text evidence="3">The sequence shown here is derived from an EMBL/GenBank/DDBJ whole genome shotgun (WGS) entry which is preliminary data.</text>
</comment>
<evidence type="ECO:0000256" key="1">
    <source>
        <dbReference type="SAM" id="SignalP"/>
    </source>
</evidence>
<proteinExistence type="predicted"/>
<keyword evidence="4" id="KW-1185">Reference proteome</keyword>
<feature type="domain" description="Alginate export" evidence="2">
    <location>
        <begin position="69"/>
        <end position="450"/>
    </location>
</feature>
<keyword evidence="1" id="KW-0732">Signal</keyword>
<evidence type="ECO:0000313" key="4">
    <source>
        <dbReference type="Proteomes" id="UP001560573"/>
    </source>
</evidence>
<evidence type="ECO:0000259" key="2">
    <source>
        <dbReference type="Pfam" id="PF13372"/>
    </source>
</evidence>
<dbReference type="Proteomes" id="UP001560573">
    <property type="component" value="Unassembled WGS sequence"/>
</dbReference>
<organism evidence="3 4">
    <name type="scientific">Danxiaibacter flavus</name>
    <dbReference type="NCBI Taxonomy" id="3049108"/>
    <lineage>
        <taxon>Bacteria</taxon>
        <taxon>Pseudomonadati</taxon>
        <taxon>Bacteroidota</taxon>
        <taxon>Chitinophagia</taxon>
        <taxon>Chitinophagales</taxon>
        <taxon>Chitinophagaceae</taxon>
        <taxon>Danxiaibacter</taxon>
    </lineage>
</organism>
<evidence type="ECO:0000313" key="3">
    <source>
        <dbReference type="EMBL" id="MEX6689988.1"/>
    </source>
</evidence>
<gene>
    <name evidence="3" type="ORF">QTN47_20940</name>
</gene>
<protein>
    <submittedName>
        <fullName evidence="3">Alginate export family protein</fullName>
    </submittedName>
</protein>
<dbReference type="InterPro" id="IPR025388">
    <property type="entry name" value="Alginate_export_dom"/>
</dbReference>
<accession>A0ABV3ZN45</accession>
<sequence>MPDKFLRLTCKVIMFVLVVSGVFCSAQPASAQGFKLMRFDESYVSLADSQRNVYEKIKYMPLTKRGRIYLSFGGEARIEYVDFNNEDWGRLNIGHNNFLLQRYDLHSDIHLGDRVRVFAQLRSAWESGRKNGPRPIDEDKLNVQNLFADVALIKKEKQTLIARIGRQELDYGSGRLISVREGPNLRLYFTGAKMMYNATSLSIEAFVMKADTINPGSFDNKTSKSINLWGVYGRQIIQRMGNLDFYYLGIQRPASLFEEGIAKETRHTIGGRFWKYGGGFIYNLEAAYQFGRFGDGNIRAWTASADIGYMFENVKGKPTINLRNDYISGDKKQGDGNLETFNPLYPKGGYFGFNPQIGPVNLIDIHPYATINFTSKWLIQADIVFNWRYSLQDGVYRPSGTLNLPGASSDKRYIGTAYLASVSYTLNKFLSLMSGIQYFQTGAFINDVISNHKNGVFINSRIAFKF</sequence>
<dbReference type="EMBL" id="JAULBC010000007">
    <property type="protein sequence ID" value="MEX6689988.1"/>
    <property type="molecule type" value="Genomic_DNA"/>
</dbReference>
<feature type="signal peptide" evidence="1">
    <location>
        <begin position="1"/>
        <end position="31"/>
    </location>
</feature>
<dbReference type="RefSeq" id="WP_369331395.1">
    <property type="nucleotide sequence ID" value="NZ_JAULBC010000007.1"/>
</dbReference>
<reference evidence="3 4" key="1">
    <citation type="submission" date="2023-07" db="EMBL/GenBank/DDBJ databases">
        <authorList>
            <person name="Lian W.-H."/>
        </authorList>
    </citation>
    <scope>NUCLEOTIDE SEQUENCE [LARGE SCALE GENOMIC DNA]</scope>
    <source>
        <strain evidence="3 4">SYSU DXS3180</strain>
    </source>
</reference>
<dbReference type="Pfam" id="PF13372">
    <property type="entry name" value="Alginate_exp"/>
    <property type="match status" value="1"/>
</dbReference>
<name>A0ABV3ZN45_9BACT</name>
<feature type="chain" id="PRO_5047537481" evidence="1">
    <location>
        <begin position="32"/>
        <end position="466"/>
    </location>
</feature>